<gene>
    <name evidence="7" type="primary">LOC106122408</name>
</gene>
<feature type="compositionally biased region" description="Acidic residues" evidence="4">
    <location>
        <begin position="100"/>
        <end position="109"/>
    </location>
</feature>
<name>A0AAJ6ZJG6_PAPXU</name>
<keyword evidence="2" id="KW-0964">Secreted</keyword>
<sequence>MDRKHLFYVTLFIIYIKTSCSESGDVATEMVSHSDDRECKTRMRQCSIKVTTEYLRGESGPIGPTGPTGLPGTPGSKGETGERGPPGQPGSPGVCLPPYDPDDDMGDDALGDKGKPLTKLCREYSFVQAASEENKLYWMKKQNPFLVTCPRGGWTCIQLKDNSFAINYASINRQFWLSEQNFNVTEFYGLTSDQISFLQSQASSARQKIRYNCENSWVLPKDKERSLQILLWNDVLIGPYPGDRSPLFYSLLEDKCNESTEAGYTDIWIETLSHRLPVIDFKIRDINRGTQQLHLELKELCFV</sequence>
<comment type="subcellular location">
    <subcellularLocation>
        <location evidence="1">Secreted</location>
    </subcellularLocation>
</comment>
<dbReference type="GO" id="GO:0005576">
    <property type="term" value="C:extracellular region"/>
    <property type="evidence" value="ECO:0007669"/>
    <property type="project" value="UniProtKB-SubCell"/>
</dbReference>
<evidence type="ECO:0000259" key="6">
    <source>
        <dbReference type="PROSITE" id="PS51461"/>
    </source>
</evidence>
<dbReference type="InterPro" id="IPR000885">
    <property type="entry name" value="Fib_collagen_C"/>
</dbReference>
<feature type="compositionally biased region" description="Low complexity" evidence="4">
    <location>
        <begin position="61"/>
        <end position="74"/>
    </location>
</feature>
<dbReference type="RefSeq" id="XP_013173809.1">
    <property type="nucleotide sequence ID" value="XM_013318355.1"/>
</dbReference>
<keyword evidence="3" id="KW-0176">Collagen</keyword>
<feature type="signal peptide" evidence="5">
    <location>
        <begin position="1"/>
        <end position="20"/>
    </location>
</feature>
<dbReference type="Pfam" id="PF01410">
    <property type="entry name" value="COLFI"/>
    <property type="match status" value="1"/>
</dbReference>
<dbReference type="GeneID" id="106122408"/>
<accession>A0AAJ6ZJG6</accession>
<proteinExistence type="predicted"/>
<protein>
    <submittedName>
        <fullName evidence="7">Collagen alpha-2(VIII) chain-like</fullName>
    </submittedName>
</protein>
<keyword evidence="5" id="KW-0732">Signal</keyword>
<feature type="chain" id="PRO_5042544466" evidence="5">
    <location>
        <begin position="21"/>
        <end position="303"/>
    </location>
</feature>
<organism evidence="7">
    <name type="scientific">Papilio xuthus</name>
    <name type="common">Asian swallowtail butterfly</name>
    <dbReference type="NCBI Taxonomy" id="66420"/>
    <lineage>
        <taxon>Eukaryota</taxon>
        <taxon>Metazoa</taxon>
        <taxon>Ecdysozoa</taxon>
        <taxon>Arthropoda</taxon>
        <taxon>Hexapoda</taxon>
        <taxon>Insecta</taxon>
        <taxon>Pterygota</taxon>
        <taxon>Neoptera</taxon>
        <taxon>Endopterygota</taxon>
        <taxon>Lepidoptera</taxon>
        <taxon>Glossata</taxon>
        <taxon>Ditrysia</taxon>
        <taxon>Papilionoidea</taxon>
        <taxon>Papilionidae</taxon>
        <taxon>Papilioninae</taxon>
        <taxon>Papilio</taxon>
    </lineage>
</organism>
<dbReference type="KEGG" id="pxu:106122408"/>
<evidence type="ECO:0000256" key="2">
    <source>
        <dbReference type="ARBA" id="ARBA00022525"/>
    </source>
</evidence>
<dbReference type="Proteomes" id="UP000694872">
    <property type="component" value="Unplaced"/>
</dbReference>
<feature type="region of interest" description="Disordered" evidence="4">
    <location>
        <begin position="56"/>
        <end position="111"/>
    </location>
</feature>
<evidence type="ECO:0000313" key="7">
    <source>
        <dbReference type="RefSeq" id="XP_013173809.1"/>
    </source>
</evidence>
<dbReference type="AlphaFoldDB" id="A0AAJ6ZJG6"/>
<evidence type="ECO:0000256" key="3">
    <source>
        <dbReference type="ARBA" id="ARBA00023119"/>
    </source>
</evidence>
<feature type="domain" description="Fibrillar collagen NC1" evidence="6">
    <location>
        <begin position="89"/>
        <end position="303"/>
    </location>
</feature>
<reference evidence="7" key="1">
    <citation type="submission" date="2025-08" db="UniProtKB">
        <authorList>
            <consortium name="RefSeq"/>
        </authorList>
    </citation>
    <scope>IDENTIFICATION</scope>
</reference>
<dbReference type="Gene3D" id="2.60.120.1000">
    <property type="match status" value="1"/>
</dbReference>
<dbReference type="PROSITE" id="PS51461">
    <property type="entry name" value="NC1_FIB"/>
    <property type="match status" value="1"/>
</dbReference>
<evidence type="ECO:0000256" key="4">
    <source>
        <dbReference type="SAM" id="MobiDB-lite"/>
    </source>
</evidence>
<dbReference type="Pfam" id="PF01391">
    <property type="entry name" value="Collagen"/>
    <property type="match status" value="1"/>
</dbReference>
<evidence type="ECO:0000256" key="5">
    <source>
        <dbReference type="SAM" id="SignalP"/>
    </source>
</evidence>
<dbReference type="GO" id="GO:0005201">
    <property type="term" value="F:extracellular matrix structural constituent"/>
    <property type="evidence" value="ECO:0007669"/>
    <property type="project" value="InterPro"/>
</dbReference>
<dbReference type="GO" id="GO:0005581">
    <property type="term" value="C:collagen trimer"/>
    <property type="evidence" value="ECO:0007669"/>
    <property type="project" value="UniProtKB-KW"/>
</dbReference>
<evidence type="ECO:0000256" key="1">
    <source>
        <dbReference type="ARBA" id="ARBA00004613"/>
    </source>
</evidence>
<dbReference type="InterPro" id="IPR008160">
    <property type="entry name" value="Collagen"/>
</dbReference>